<gene>
    <name evidence="1" type="ORF">PENSOL_c005G05920</name>
</gene>
<dbReference type="EMBL" id="MDYO01000005">
    <property type="protein sequence ID" value="OQE01068.1"/>
    <property type="molecule type" value="Genomic_DNA"/>
</dbReference>
<comment type="caution">
    <text evidence="1">The sequence shown here is derived from an EMBL/GenBank/DDBJ whole genome shotgun (WGS) entry which is preliminary data.</text>
</comment>
<protein>
    <submittedName>
        <fullName evidence="1">Uncharacterized protein</fullName>
    </submittedName>
</protein>
<reference evidence="2" key="1">
    <citation type="journal article" date="2017" name="Nat. Microbiol.">
        <title>Global analysis of biosynthetic gene clusters reveals vast potential of secondary metabolite production in Penicillium species.</title>
        <authorList>
            <person name="Nielsen J.C."/>
            <person name="Grijseels S."/>
            <person name="Prigent S."/>
            <person name="Ji B."/>
            <person name="Dainat J."/>
            <person name="Nielsen K.F."/>
            <person name="Frisvad J.C."/>
            <person name="Workman M."/>
            <person name="Nielsen J."/>
        </authorList>
    </citation>
    <scope>NUCLEOTIDE SEQUENCE [LARGE SCALE GENOMIC DNA]</scope>
    <source>
        <strain evidence="2">IBT 29525</strain>
    </source>
</reference>
<accession>A0A1V6RHU5</accession>
<dbReference type="Proteomes" id="UP000191612">
    <property type="component" value="Unassembled WGS sequence"/>
</dbReference>
<evidence type="ECO:0000313" key="2">
    <source>
        <dbReference type="Proteomes" id="UP000191612"/>
    </source>
</evidence>
<sequence length="87" mass="10070">MAMSLTEEKQEIREIRHICYVQDTVREDDLLVLARAGLNVGKGHFLGSEPWAKCYGKWSRSSILIAQGRMYQLRSAFCLLRMMYALD</sequence>
<name>A0A1V6RHU5_9EURO</name>
<dbReference type="AlphaFoldDB" id="A0A1V6RHU5"/>
<keyword evidence="2" id="KW-1185">Reference proteome</keyword>
<proteinExistence type="predicted"/>
<evidence type="ECO:0000313" key="1">
    <source>
        <dbReference type="EMBL" id="OQE01068.1"/>
    </source>
</evidence>
<organism evidence="1 2">
    <name type="scientific">Penicillium solitum</name>
    <dbReference type="NCBI Taxonomy" id="60172"/>
    <lineage>
        <taxon>Eukaryota</taxon>
        <taxon>Fungi</taxon>
        <taxon>Dikarya</taxon>
        <taxon>Ascomycota</taxon>
        <taxon>Pezizomycotina</taxon>
        <taxon>Eurotiomycetes</taxon>
        <taxon>Eurotiomycetidae</taxon>
        <taxon>Eurotiales</taxon>
        <taxon>Aspergillaceae</taxon>
        <taxon>Penicillium</taxon>
    </lineage>
</organism>